<dbReference type="HAMAP" id="MF_00508">
    <property type="entry name" value="Ribosomal_uS10"/>
    <property type="match status" value="1"/>
</dbReference>
<accession>A0A5J6DUH8</accession>
<dbReference type="EMBL" id="MG273660">
    <property type="protein sequence ID" value="QES95278.1"/>
    <property type="molecule type" value="Genomic_DNA"/>
</dbReference>
<dbReference type="GO" id="GO:1990904">
    <property type="term" value="C:ribonucleoprotein complex"/>
    <property type="evidence" value="ECO:0007669"/>
    <property type="project" value="UniProtKB-KW"/>
</dbReference>
<dbReference type="SUPFAM" id="SSF54999">
    <property type="entry name" value="Ribosomal protein S10"/>
    <property type="match status" value="1"/>
</dbReference>
<evidence type="ECO:0000256" key="1">
    <source>
        <dbReference type="ARBA" id="ARBA00007102"/>
    </source>
</evidence>
<dbReference type="AlphaFoldDB" id="A0A5J6DUH8"/>
<dbReference type="GO" id="GO:0003735">
    <property type="term" value="F:structural constituent of ribosome"/>
    <property type="evidence" value="ECO:0007669"/>
    <property type="project" value="InterPro"/>
</dbReference>
<dbReference type="GO" id="GO:0006412">
    <property type="term" value="P:translation"/>
    <property type="evidence" value="ECO:0007669"/>
    <property type="project" value="InterPro"/>
</dbReference>
<sequence>MNLKKIKIKLESFQYSTLYLSEKKFINNILKDSSILLRLSIINLPVEKKIYCVLRSPHTDKDSREHFEIKKYKKIIYIFYKSNLSILNLLKNTDLKSGISCSIESF</sequence>
<keyword evidence="5" id="KW-0934">Plastid</keyword>
<dbReference type="PANTHER" id="PTHR11700">
    <property type="entry name" value="30S RIBOSOMAL PROTEIN S10 FAMILY MEMBER"/>
    <property type="match status" value="1"/>
</dbReference>
<dbReference type="InterPro" id="IPR001848">
    <property type="entry name" value="Ribosomal_uS10"/>
</dbReference>
<dbReference type="GO" id="GO:0005840">
    <property type="term" value="C:ribosome"/>
    <property type="evidence" value="ECO:0007669"/>
    <property type="project" value="UniProtKB-KW"/>
</dbReference>
<evidence type="ECO:0000256" key="2">
    <source>
        <dbReference type="ARBA" id="ARBA00022980"/>
    </source>
</evidence>
<keyword evidence="3" id="KW-0687">Ribonucleoprotein</keyword>
<dbReference type="NCBIfam" id="TIGR01049">
    <property type="entry name" value="rpsJ_bact"/>
    <property type="match status" value="1"/>
</dbReference>
<name>A0A5J6DUH8_9STRA</name>
<gene>
    <name evidence="5" type="primary">rps10</name>
</gene>
<protein>
    <submittedName>
        <fullName evidence="5">Ribosomal protein S10</fullName>
    </submittedName>
</protein>
<geneLocation type="plastid" evidence="5"/>
<dbReference type="Gene3D" id="3.30.70.600">
    <property type="entry name" value="Ribosomal protein S10 domain"/>
    <property type="match status" value="1"/>
</dbReference>
<keyword evidence="2 5" id="KW-0689">Ribosomal protein</keyword>
<dbReference type="Pfam" id="PF00338">
    <property type="entry name" value="Ribosomal_S10"/>
    <property type="match status" value="1"/>
</dbReference>
<evidence type="ECO:0000256" key="3">
    <source>
        <dbReference type="ARBA" id="ARBA00023274"/>
    </source>
</evidence>
<dbReference type="SMART" id="SM01403">
    <property type="entry name" value="Ribosomal_S10"/>
    <property type="match status" value="1"/>
</dbReference>
<comment type="similarity">
    <text evidence="1">Belongs to the universal ribosomal protein uS10 family.</text>
</comment>
<dbReference type="PRINTS" id="PR00971">
    <property type="entry name" value="RIBOSOMALS10"/>
</dbReference>
<feature type="domain" description="Small ribosomal subunit protein uS10" evidence="4">
    <location>
        <begin position="7"/>
        <end position="104"/>
    </location>
</feature>
<reference evidence="5" key="1">
    <citation type="journal article" date="2019" name="Am. J. Bot.">
        <title>A single loss of photosynthesis in the diatom order Bacillariales (Bacillariophyta).</title>
        <authorList>
            <person name="Onyshchenko A."/>
            <person name="Ruck E.C."/>
            <person name="Nakov T."/>
            <person name="Alverson A.J."/>
        </authorList>
    </citation>
    <scope>NUCLEOTIDE SEQUENCE</scope>
    <source>
        <strain evidence="5">Nitz4</strain>
    </source>
</reference>
<dbReference type="InterPro" id="IPR027486">
    <property type="entry name" value="Ribosomal_uS10_dom"/>
</dbReference>
<organism evidence="5">
    <name type="scientific">Nitzschia sp.</name>
    <name type="common">in: diatoms</name>
    <dbReference type="NCBI Taxonomy" id="1884248"/>
    <lineage>
        <taxon>Eukaryota</taxon>
        <taxon>Sar</taxon>
        <taxon>Stramenopiles</taxon>
        <taxon>Ochrophyta</taxon>
        <taxon>Bacillariophyta</taxon>
        <taxon>Bacillariophyceae</taxon>
        <taxon>Bacillariophycidae</taxon>
        <taxon>Bacillariales</taxon>
        <taxon>Bacillariaceae</taxon>
        <taxon>Nitzschia</taxon>
    </lineage>
</organism>
<evidence type="ECO:0000313" key="5">
    <source>
        <dbReference type="EMBL" id="QES95278.1"/>
    </source>
</evidence>
<evidence type="ECO:0000259" key="4">
    <source>
        <dbReference type="SMART" id="SM01403"/>
    </source>
</evidence>
<proteinExistence type="inferred from homology"/>
<dbReference type="InterPro" id="IPR036838">
    <property type="entry name" value="Ribosomal_uS10_dom_sf"/>
</dbReference>